<proteinExistence type="predicted"/>
<evidence type="ECO:0000256" key="2">
    <source>
        <dbReference type="SAM" id="Phobius"/>
    </source>
</evidence>
<feature type="transmembrane region" description="Helical" evidence="2">
    <location>
        <begin position="786"/>
        <end position="810"/>
    </location>
</feature>
<evidence type="ECO:0000256" key="1">
    <source>
        <dbReference type="SAM" id="MobiDB-lite"/>
    </source>
</evidence>
<protein>
    <submittedName>
        <fullName evidence="4">Uncharacterized protein LOC108677903</fullName>
    </submittedName>
</protein>
<dbReference type="GeneID" id="108677903"/>
<name>A0A8B7P6W2_HYAAZ</name>
<organism evidence="3 4">
    <name type="scientific">Hyalella azteca</name>
    <name type="common">Amphipod</name>
    <dbReference type="NCBI Taxonomy" id="294128"/>
    <lineage>
        <taxon>Eukaryota</taxon>
        <taxon>Metazoa</taxon>
        <taxon>Ecdysozoa</taxon>
        <taxon>Arthropoda</taxon>
        <taxon>Crustacea</taxon>
        <taxon>Multicrustacea</taxon>
        <taxon>Malacostraca</taxon>
        <taxon>Eumalacostraca</taxon>
        <taxon>Peracarida</taxon>
        <taxon>Amphipoda</taxon>
        <taxon>Senticaudata</taxon>
        <taxon>Talitrida</taxon>
        <taxon>Talitroidea</taxon>
        <taxon>Hyalellidae</taxon>
        <taxon>Hyalella</taxon>
    </lineage>
</organism>
<feature type="compositionally biased region" description="Basic and acidic residues" evidence="1">
    <location>
        <begin position="188"/>
        <end position="214"/>
    </location>
</feature>
<dbReference type="RefSeq" id="XP_018021700.2">
    <property type="nucleotide sequence ID" value="XM_018166211.2"/>
</dbReference>
<feature type="region of interest" description="Disordered" evidence="1">
    <location>
        <begin position="414"/>
        <end position="473"/>
    </location>
</feature>
<evidence type="ECO:0000313" key="4">
    <source>
        <dbReference type="RefSeq" id="XP_018021700.2"/>
    </source>
</evidence>
<dbReference type="AlphaFoldDB" id="A0A8B7P6W2"/>
<feature type="compositionally biased region" description="Polar residues" evidence="1">
    <location>
        <begin position="166"/>
        <end position="187"/>
    </location>
</feature>
<dbReference type="Gene3D" id="1.10.287.70">
    <property type="match status" value="1"/>
</dbReference>
<keyword evidence="2" id="KW-0812">Transmembrane</keyword>
<feature type="compositionally biased region" description="Polar residues" evidence="1">
    <location>
        <begin position="14"/>
        <end position="35"/>
    </location>
</feature>
<dbReference type="SUPFAM" id="SSF81324">
    <property type="entry name" value="Voltage-gated potassium channels"/>
    <property type="match status" value="1"/>
</dbReference>
<feature type="compositionally biased region" description="Low complexity" evidence="1">
    <location>
        <begin position="231"/>
        <end position="245"/>
    </location>
</feature>
<evidence type="ECO:0000313" key="3">
    <source>
        <dbReference type="Proteomes" id="UP000694843"/>
    </source>
</evidence>
<feature type="region of interest" description="Disordered" evidence="1">
    <location>
        <begin position="1"/>
        <end position="74"/>
    </location>
</feature>
<keyword evidence="2" id="KW-1133">Transmembrane helix</keyword>
<dbReference type="KEGG" id="hazt:108677903"/>
<feature type="compositionally biased region" description="Basic and acidic residues" evidence="1">
    <location>
        <begin position="103"/>
        <end position="118"/>
    </location>
</feature>
<feature type="transmembrane region" description="Helical" evidence="2">
    <location>
        <begin position="704"/>
        <end position="721"/>
    </location>
</feature>
<sequence>MHRNQEKNPMYDSGVSSRSTNDFQVPYNTPNTGRSFVNDRIGIYNDRPRQSLKPELVSNTGGARRRFSNEFSPVSPEAKNIESVQMVSEGGKMVPRIMPSVKQIEKTKPRRLNDKNGDEAPSGPNSAEKAAARRGRSGGVGWKREQDGGESSSQLQSPPFVPLPKTSDSAAQLQPQISSTETLSQRTNKYEGKLTDSRISTIKEEEKVGSEERIMTVSRAVENDEAESDTRNSSSTSSIDSNKSSTVERDRTSNPGPSYSRFPVNYVDLRKEVEKLKAEVNELKAIEKPRLDAQDKSRLQPVSSQPLNVQRLVSPTVDGRKLSNDSRPQYRLLNDTKEVADESPNIISISDPRKISNAGLVSNSSKRASVFQPSQLDNMPGKPILSNSELPNNSTTYIKEQIAGTIATVPNATNKKNQNASTQDHPNQTVNKRAGSELDKPYMDPRNADVQKIFDPKGPEHRKDGLKRSNVLAPPLNADARRRENLRKSTKLVNNESSSKKAWKSSKGSYCKGFFKSLMTARSSSLILLPFHCLLVGFFLVYLIAGTLIIVESSEGRVGAWHWSSVSGETRSSTYADQTFLTGRALVRQVVAEMVMDISENAVLVRSKDAILKSIFHSPEMQAAFRAYQDAGYRSSLPNDAALMTISNEVYRGWAEQVKALLERNDFVADLYTLGYQVSTDDIKDYLSLSNSLPGGISWDYPSACLYAFSLISTIGGGAWSGGSIRAFVVAYSLVGVLLYYCMIVAWSRRITDTLIRLTRLCFPSTPAQSNGGRAYLSHDRRARALALLITLLLFCGMWLGVCPVVSLSVPVATYGERFEVATLALLLVRLPYPLPQDNDVIAIFITCIALGHCFLLSFLAQLKAACDRWIQRWLGGQ</sequence>
<feature type="region of interest" description="Disordered" evidence="1">
    <location>
        <begin position="90"/>
        <end position="262"/>
    </location>
</feature>
<accession>A0A8B7P6W2</accession>
<gene>
    <name evidence="4" type="primary">LOC108677903</name>
</gene>
<feature type="transmembrane region" description="Helical" evidence="2">
    <location>
        <begin position="526"/>
        <end position="551"/>
    </location>
</feature>
<feature type="compositionally biased region" description="Basic and acidic residues" evidence="1">
    <location>
        <begin position="434"/>
        <end position="467"/>
    </location>
</feature>
<keyword evidence="2" id="KW-0472">Membrane</keyword>
<dbReference type="OrthoDB" id="6381262at2759"/>
<feature type="region of interest" description="Disordered" evidence="1">
    <location>
        <begin position="373"/>
        <end position="392"/>
    </location>
</feature>
<feature type="transmembrane region" description="Helical" evidence="2">
    <location>
        <begin position="727"/>
        <end position="747"/>
    </location>
</feature>
<feature type="compositionally biased region" description="Polar residues" evidence="1">
    <location>
        <begin position="414"/>
        <end position="431"/>
    </location>
</feature>
<reference evidence="4" key="1">
    <citation type="submission" date="2025-08" db="UniProtKB">
        <authorList>
            <consortium name="RefSeq"/>
        </authorList>
    </citation>
    <scope>IDENTIFICATION</scope>
</reference>
<keyword evidence="3" id="KW-1185">Reference proteome</keyword>
<dbReference type="Proteomes" id="UP000694843">
    <property type="component" value="Unplaced"/>
</dbReference>
<feature type="transmembrane region" description="Helical" evidence="2">
    <location>
        <begin position="841"/>
        <end position="863"/>
    </location>
</feature>